<protein>
    <submittedName>
        <fullName evidence="1">Uncharacterized protein</fullName>
    </submittedName>
</protein>
<evidence type="ECO:0000313" key="1">
    <source>
        <dbReference type="EMBL" id="KJH70889.1"/>
    </source>
</evidence>
<name>A0A0D8ZQW5_9CYAN</name>
<proteinExistence type="predicted"/>
<accession>A0A0D8ZQW5</accession>
<sequence length="116" mass="13451">MYDIPQYELQVMPKNLDLIRRSALLVNSCGKLLQQSNNLALQQNGRILEDYSELIQQQADKLSMYIQLSQLEDFCREDIYQQALQAQAEARAAYLQAIKIYLETMQIRIDALSSHL</sequence>
<dbReference type="OrthoDB" id="516626at2"/>
<dbReference type="RefSeq" id="WP_045055670.1">
    <property type="nucleotide sequence ID" value="NZ_CAWMDP010000003.1"/>
</dbReference>
<dbReference type="AlphaFoldDB" id="A0A0D8ZQW5"/>
<dbReference type="EMBL" id="JYON01000017">
    <property type="protein sequence ID" value="KJH70889.1"/>
    <property type="molecule type" value="Genomic_DNA"/>
</dbReference>
<dbReference type="Proteomes" id="UP000032452">
    <property type="component" value="Unassembled WGS sequence"/>
</dbReference>
<comment type="caution">
    <text evidence="1">The sequence shown here is derived from an EMBL/GenBank/DDBJ whole genome shotgun (WGS) entry which is preliminary data.</text>
</comment>
<evidence type="ECO:0000313" key="2">
    <source>
        <dbReference type="Proteomes" id="UP000032452"/>
    </source>
</evidence>
<keyword evidence="2" id="KW-1185">Reference proteome</keyword>
<reference evidence="1 2" key="1">
    <citation type="submission" date="2015-02" db="EMBL/GenBank/DDBJ databases">
        <title>Draft genome of a novel marine cyanobacterium (Chroococcales) isolated from South Atlantic Ocean.</title>
        <authorList>
            <person name="Rigonato J."/>
            <person name="Alvarenga D.O."/>
            <person name="Branco L.H."/>
            <person name="Varani A.M."/>
            <person name="Brandini F.P."/>
            <person name="Fiore M.F."/>
        </authorList>
    </citation>
    <scope>NUCLEOTIDE SEQUENCE [LARGE SCALE GENOMIC DNA]</scope>
    <source>
        <strain evidence="1 2">CENA595</strain>
    </source>
</reference>
<gene>
    <name evidence="1" type="ORF">UH38_15995</name>
</gene>
<organism evidence="1 2">
    <name type="scientific">Aliterella atlantica CENA595</name>
    <dbReference type="NCBI Taxonomy" id="1618023"/>
    <lineage>
        <taxon>Bacteria</taxon>
        <taxon>Bacillati</taxon>
        <taxon>Cyanobacteriota</taxon>
        <taxon>Cyanophyceae</taxon>
        <taxon>Chroococcidiopsidales</taxon>
        <taxon>Aliterellaceae</taxon>
        <taxon>Aliterella</taxon>
    </lineage>
</organism>